<evidence type="ECO:0000313" key="4">
    <source>
        <dbReference type="EMBL" id="SFN21515.1"/>
    </source>
</evidence>
<gene>
    <name evidence="4" type="ORF">SAMN05660284_00863</name>
</gene>
<dbReference type="CDD" id="cd17569">
    <property type="entry name" value="REC_HupR-like"/>
    <property type="match status" value="1"/>
</dbReference>
<organism evidence="4 5">
    <name type="scientific">Formivibrio citricus</name>
    <dbReference type="NCBI Taxonomy" id="83765"/>
    <lineage>
        <taxon>Bacteria</taxon>
        <taxon>Pseudomonadati</taxon>
        <taxon>Pseudomonadota</taxon>
        <taxon>Betaproteobacteria</taxon>
        <taxon>Neisseriales</taxon>
        <taxon>Chitinibacteraceae</taxon>
        <taxon>Formivibrio</taxon>
    </lineage>
</organism>
<dbReference type="RefSeq" id="WP_177187773.1">
    <property type="nucleotide sequence ID" value="NZ_FOVE01000005.1"/>
</dbReference>
<dbReference type="GO" id="GO:0000160">
    <property type="term" value="P:phosphorelay signal transduction system"/>
    <property type="evidence" value="ECO:0007669"/>
    <property type="project" value="InterPro"/>
</dbReference>
<evidence type="ECO:0000259" key="3">
    <source>
        <dbReference type="PROSITE" id="PS50110"/>
    </source>
</evidence>
<sequence length="154" mass="17778">MNHILLVDDDERVLFSLRRLLGRMPCAYEGKNYPLQVEVCHDPLEAIEYVRQHDLDLVIADYRMPQIDGITFLKKCRDIQPNMSRMLLSGQADLEAMISAINEAQIYRFIAKPWDDHELVFSIGQCLAHHHHLRAESRKLAELQANLLGQQEGS</sequence>
<dbReference type="STRING" id="83765.SAMN05660284_00863"/>
<dbReference type="PANTHER" id="PTHR44591:SF19">
    <property type="entry name" value="TWO-COMPONENT RESPONSE REGULATOR-RELATED"/>
    <property type="match status" value="1"/>
</dbReference>
<dbReference type="InterPro" id="IPR001789">
    <property type="entry name" value="Sig_transdc_resp-reg_receiver"/>
</dbReference>
<dbReference type="Pfam" id="PF00072">
    <property type="entry name" value="Response_reg"/>
    <property type="match status" value="1"/>
</dbReference>
<dbReference type="Proteomes" id="UP000242869">
    <property type="component" value="Unassembled WGS sequence"/>
</dbReference>
<reference evidence="5" key="1">
    <citation type="submission" date="2016-10" db="EMBL/GenBank/DDBJ databases">
        <authorList>
            <person name="Varghese N."/>
            <person name="Submissions S."/>
        </authorList>
    </citation>
    <scope>NUCLEOTIDE SEQUENCE [LARGE SCALE GENOMIC DNA]</scope>
    <source>
        <strain evidence="5">DSM 6150</strain>
    </source>
</reference>
<dbReference type="PROSITE" id="PS50110">
    <property type="entry name" value="RESPONSE_REGULATORY"/>
    <property type="match status" value="1"/>
</dbReference>
<keyword evidence="1 2" id="KW-0597">Phosphoprotein</keyword>
<evidence type="ECO:0000256" key="1">
    <source>
        <dbReference type="ARBA" id="ARBA00022553"/>
    </source>
</evidence>
<accession>A0A1I4X730</accession>
<dbReference type="PANTHER" id="PTHR44591">
    <property type="entry name" value="STRESS RESPONSE REGULATOR PROTEIN 1"/>
    <property type="match status" value="1"/>
</dbReference>
<name>A0A1I4X730_9NEIS</name>
<keyword evidence="5" id="KW-1185">Reference proteome</keyword>
<dbReference type="EMBL" id="FOVE01000005">
    <property type="protein sequence ID" value="SFN21515.1"/>
    <property type="molecule type" value="Genomic_DNA"/>
</dbReference>
<dbReference type="InterPro" id="IPR011006">
    <property type="entry name" value="CheY-like_superfamily"/>
</dbReference>
<evidence type="ECO:0000313" key="5">
    <source>
        <dbReference type="Proteomes" id="UP000242869"/>
    </source>
</evidence>
<dbReference type="InterPro" id="IPR050595">
    <property type="entry name" value="Bact_response_regulator"/>
</dbReference>
<dbReference type="AlphaFoldDB" id="A0A1I4X730"/>
<dbReference type="Gene3D" id="3.40.50.2300">
    <property type="match status" value="1"/>
</dbReference>
<protein>
    <submittedName>
        <fullName evidence="4">Response regulator receiver domain-containing protein</fullName>
    </submittedName>
</protein>
<proteinExistence type="predicted"/>
<dbReference type="SUPFAM" id="SSF52172">
    <property type="entry name" value="CheY-like"/>
    <property type="match status" value="1"/>
</dbReference>
<feature type="domain" description="Response regulatory" evidence="3">
    <location>
        <begin position="3"/>
        <end position="127"/>
    </location>
</feature>
<evidence type="ECO:0000256" key="2">
    <source>
        <dbReference type="PROSITE-ProRule" id="PRU00169"/>
    </source>
</evidence>
<dbReference type="SMART" id="SM00448">
    <property type="entry name" value="REC"/>
    <property type="match status" value="1"/>
</dbReference>
<feature type="modified residue" description="4-aspartylphosphate" evidence="2">
    <location>
        <position position="61"/>
    </location>
</feature>